<evidence type="ECO:0000256" key="1">
    <source>
        <dbReference type="ARBA" id="ARBA00007623"/>
    </source>
</evidence>
<feature type="active site" evidence="5">
    <location>
        <position position="785"/>
    </location>
</feature>
<proteinExistence type="inferred from homology"/>
<dbReference type="InterPro" id="IPR038765">
    <property type="entry name" value="Papain-like_cys_pep_sf"/>
</dbReference>
<dbReference type="SUPFAM" id="SSF89260">
    <property type="entry name" value="Collagen-binding domain"/>
    <property type="match status" value="1"/>
</dbReference>
<dbReference type="Pfam" id="PF04151">
    <property type="entry name" value="PPC"/>
    <property type="match status" value="1"/>
</dbReference>
<evidence type="ECO:0000256" key="2">
    <source>
        <dbReference type="ARBA" id="ARBA00022670"/>
    </source>
</evidence>
<keyword evidence="8" id="KW-1185">Reference proteome</keyword>
<dbReference type="SMART" id="SM00230">
    <property type="entry name" value="CysPc"/>
    <property type="match status" value="1"/>
</dbReference>
<evidence type="ECO:0000313" key="8">
    <source>
        <dbReference type="Proteomes" id="UP000218418"/>
    </source>
</evidence>
<sequence>MSIENGGNAFDSPISLNTTQESQFIQGNLSSDNTNDYYSFNLTNRSSFELALNNLSDNADVKLLNENNLVVASSSRRNIQDESIRRVLNAGTYFIEVYQAGNTEIDYGLEYRSNYIPEAFQFDAEVTEGGLRLTDTKIFDADGVDDVEKVDLWLKKQGGNWNKIRNVSEFNPNDDGSIGFNYDINNLEDGKYYIWGRATDKFGARSNGWGKVFQVENFVNPEVKNVAPSNLDFDIKTVAGGIKLSDAKVYDANGVDDLERVDFQLKQEGGEWIDIQDAVDFNQNQDDSIGFDYSIANLSAGNYELKATAYDKAGNGSEALKSYFRINNIAPSDLQFEVEVIEDGIRVINTKLLDDNGISDLSRVDFWLKKDGGNWENIQDALEFRTNEDGSIGFDYSIDSLEKGNYTIWARVRDKDNKYSNSKQESFTIGNAAPTQLDFTFEQINGGIKLQDTKVFDADGTDDLEKVDFQLKKEGGEWVDIEDALNFSPNQDGSFSFEYSINGLEQGNYQLKAIASDKAGEKTKPLTTYFTVNNAAPSELLFEIETLDDGVRVVDSQVFDANGIDDLTRVDFWLKKGDNKWQNIEDAVEFRSNGNGTFSFDYSIDSLEAGDYVLWARTRDKADSYSNVWQKSFQIVDTTLESQTRQDWFSNLQDESIRELTRSRFLDNTISRSDMIAILRDAGDNNQVDETEMNDFRTIINNVSYLGIQDHVKVLSNKVVNGDVANKSGNLQVGSSTEQLNKLINKWFLGSDRPQTSHTYQYAQGSLFQNGISHDDIRQGYINDCFFLAGLGATLVQSPEIIQNMFIDNGDGTFTVRFYNKGVADYVTVDRYLPTNNIGNFVYASPGDNYADANNELWVALAEKAYAQLNESGWINQDNTNSYNGIGNAGYLSDAFAHITGERTALGRILDFEKVVNAFNSGEIVGFGSKSSGVESNIVTSHAYALVDYNSETQKFTLLNPWSTDNTALKSRTLELSWSEISSNFSYWDSTISNVVST</sequence>
<gene>
    <name evidence="7" type="ORF">NIES267_51650</name>
</gene>
<dbReference type="PANTHER" id="PTHR10183:SF379">
    <property type="entry name" value="CALPAIN-5"/>
    <property type="match status" value="1"/>
</dbReference>
<keyword evidence="3 5" id="KW-0378">Hydrolase</keyword>
<keyword evidence="2 5" id="KW-0645">Protease</keyword>
<evidence type="ECO:0000256" key="3">
    <source>
        <dbReference type="ARBA" id="ARBA00022801"/>
    </source>
</evidence>
<dbReference type="PROSITE" id="PS50203">
    <property type="entry name" value="CALPAIN_CAT"/>
    <property type="match status" value="1"/>
</dbReference>
<reference evidence="7 8" key="1">
    <citation type="submission" date="2017-06" db="EMBL/GenBank/DDBJ databases">
        <title>Genome sequencing of cyanobaciteial culture collection at National Institute for Environmental Studies (NIES).</title>
        <authorList>
            <person name="Hirose Y."/>
            <person name="Shimura Y."/>
            <person name="Fujisawa T."/>
            <person name="Nakamura Y."/>
            <person name="Kawachi M."/>
        </authorList>
    </citation>
    <scope>NUCLEOTIDE SEQUENCE [LARGE SCALE GENOMIC DNA]</scope>
    <source>
        <strain evidence="7 8">NIES-267</strain>
    </source>
</reference>
<dbReference type="Pfam" id="PF00648">
    <property type="entry name" value="Peptidase_C2"/>
    <property type="match status" value="1"/>
</dbReference>
<dbReference type="InterPro" id="IPR007280">
    <property type="entry name" value="Peptidase_C_arc/bac"/>
</dbReference>
<dbReference type="InterPro" id="IPR022684">
    <property type="entry name" value="Calpain_cysteine_protease"/>
</dbReference>
<accession>A0A1Z4LWR9</accession>
<keyword evidence="4 5" id="KW-0788">Thiol protease</keyword>
<name>A0A1Z4LWR9_9CYAN</name>
<comment type="similarity">
    <text evidence="1">Belongs to the peptidase C2 family.</text>
</comment>
<dbReference type="Proteomes" id="UP000218418">
    <property type="component" value="Chromosome"/>
</dbReference>
<dbReference type="SUPFAM" id="SSF54001">
    <property type="entry name" value="Cysteine proteinases"/>
    <property type="match status" value="1"/>
</dbReference>
<dbReference type="Gene3D" id="2.60.120.380">
    <property type="match status" value="1"/>
</dbReference>
<feature type="domain" description="Calpain catalytic" evidence="6">
    <location>
        <begin position="753"/>
        <end position="998"/>
    </location>
</feature>
<dbReference type="Gene3D" id="2.60.40.10">
    <property type="entry name" value="Immunoglobulins"/>
    <property type="match status" value="1"/>
</dbReference>
<dbReference type="GO" id="GO:0004198">
    <property type="term" value="F:calcium-dependent cysteine-type endopeptidase activity"/>
    <property type="evidence" value="ECO:0007669"/>
    <property type="project" value="InterPro"/>
</dbReference>
<feature type="active site" evidence="5">
    <location>
        <position position="960"/>
    </location>
</feature>
<dbReference type="EMBL" id="AP018227">
    <property type="protein sequence ID" value="BAY85664.1"/>
    <property type="molecule type" value="Genomic_DNA"/>
</dbReference>
<evidence type="ECO:0000256" key="5">
    <source>
        <dbReference type="PROSITE-ProRule" id="PRU00239"/>
    </source>
</evidence>
<dbReference type="AlphaFoldDB" id="A0A1Z4LWR9"/>
<protein>
    <recommendedName>
        <fullName evidence="6">Calpain catalytic domain-containing protein</fullName>
    </recommendedName>
</protein>
<dbReference type="OrthoDB" id="7325981at2"/>
<feature type="active site" evidence="5">
    <location>
        <position position="942"/>
    </location>
</feature>
<dbReference type="GO" id="GO:0006508">
    <property type="term" value="P:proteolysis"/>
    <property type="evidence" value="ECO:0007669"/>
    <property type="project" value="UniProtKB-KW"/>
</dbReference>
<organism evidence="7 8">
    <name type="scientific">Calothrix parasitica NIES-267</name>
    <dbReference type="NCBI Taxonomy" id="1973488"/>
    <lineage>
        <taxon>Bacteria</taxon>
        <taxon>Bacillati</taxon>
        <taxon>Cyanobacteriota</taxon>
        <taxon>Cyanophyceae</taxon>
        <taxon>Nostocales</taxon>
        <taxon>Calotrichaceae</taxon>
        <taxon>Calothrix</taxon>
    </lineage>
</organism>
<dbReference type="PANTHER" id="PTHR10183">
    <property type="entry name" value="CALPAIN"/>
    <property type="match status" value="1"/>
</dbReference>
<evidence type="ECO:0000313" key="7">
    <source>
        <dbReference type="EMBL" id="BAY85664.1"/>
    </source>
</evidence>
<evidence type="ECO:0000259" key="6">
    <source>
        <dbReference type="PROSITE" id="PS50203"/>
    </source>
</evidence>
<evidence type="ECO:0000256" key="4">
    <source>
        <dbReference type="ARBA" id="ARBA00022807"/>
    </source>
</evidence>
<dbReference type="InterPro" id="IPR013783">
    <property type="entry name" value="Ig-like_fold"/>
</dbReference>
<dbReference type="InterPro" id="IPR001300">
    <property type="entry name" value="Peptidase_C2_calpain_cat"/>
</dbReference>